<dbReference type="InterPro" id="IPR018114">
    <property type="entry name" value="TRYPSIN_HIS"/>
</dbReference>
<dbReference type="InterPro" id="IPR009003">
    <property type="entry name" value="Peptidase_S1_PA"/>
</dbReference>
<evidence type="ECO:0000313" key="3">
    <source>
        <dbReference type="Proteomes" id="UP000823941"/>
    </source>
</evidence>
<dbReference type="SUPFAM" id="SSF50494">
    <property type="entry name" value="Trypsin-like serine proteases"/>
    <property type="match status" value="1"/>
</dbReference>
<dbReference type="InterPro" id="IPR043504">
    <property type="entry name" value="Peptidase_S1_PA_chymotrypsin"/>
</dbReference>
<name>A0ABQ7Q0R5_PLUXY</name>
<gene>
    <name evidence="2" type="ORF">JYU34_017155</name>
</gene>
<evidence type="ECO:0000313" key="2">
    <source>
        <dbReference type="EMBL" id="KAG7298741.1"/>
    </source>
</evidence>
<evidence type="ECO:0000259" key="1">
    <source>
        <dbReference type="Pfam" id="PF00089"/>
    </source>
</evidence>
<sequence length="136" mass="15676">MYVINMYYLKSFYIILSLSFSLELLRAQNLNMTTNTRLNESKELLANDEQITRRVVNGVEARLGQVPFYVALKRSWWLDGVFYYVTYCGGTLVAPAKIITAAHCFIEMKPMICEVTPEDRCSAAKPEKKENHHLAF</sequence>
<organism evidence="2 3">
    <name type="scientific">Plutella xylostella</name>
    <name type="common">Diamondback moth</name>
    <name type="synonym">Plutella maculipennis</name>
    <dbReference type="NCBI Taxonomy" id="51655"/>
    <lineage>
        <taxon>Eukaryota</taxon>
        <taxon>Metazoa</taxon>
        <taxon>Ecdysozoa</taxon>
        <taxon>Arthropoda</taxon>
        <taxon>Hexapoda</taxon>
        <taxon>Insecta</taxon>
        <taxon>Pterygota</taxon>
        <taxon>Neoptera</taxon>
        <taxon>Endopterygota</taxon>
        <taxon>Lepidoptera</taxon>
        <taxon>Glossata</taxon>
        <taxon>Ditrysia</taxon>
        <taxon>Yponomeutoidea</taxon>
        <taxon>Plutellidae</taxon>
        <taxon>Plutella</taxon>
    </lineage>
</organism>
<comment type="caution">
    <text evidence="2">The sequence shown here is derived from an EMBL/GenBank/DDBJ whole genome shotgun (WGS) entry which is preliminary data.</text>
</comment>
<dbReference type="Pfam" id="PF00089">
    <property type="entry name" value="Trypsin"/>
    <property type="match status" value="1"/>
</dbReference>
<keyword evidence="3" id="KW-1185">Reference proteome</keyword>
<dbReference type="Gene3D" id="2.40.10.10">
    <property type="entry name" value="Trypsin-like serine proteases"/>
    <property type="match status" value="1"/>
</dbReference>
<protein>
    <recommendedName>
        <fullName evidence="1">Peptidase S1 domain-containing protein</fullName>
    </recommendedName>
</protein>
<dbReference type="Proteomes" id="UP000823941">
    <property type="component" value="Chromosome 23"/>
</dbReference>
<reference evidence="2 3" key="1">
    <citation type="submission" date="2021-06" db="EMBL/GenBank/DDBJ databases">
        <title>A haploid diamondback moth (Plutella xylostella L.) genome assembly resolves 31 chromosomes and identifies a diamide resistance mutation.</title>
        <authorList>
            <person name="Ward C.M."/>
            <person name="Perry K.D."/>
            <person name="Baker G."/>
            <person name="Powis K."/>
            <person name="Heckel D.G."/>
            <person name="Baxter S.W."/>
        </authorList>
    </citation>
    <scope>NUCLEOTIDE SEQUENCE [LARGE SCALE GENOMIC DNA]</scope>
    <source>
        <strain evidence="2 3">LV</strain>
        <tissue evidence="2">Single pupa</tissue>
    </source>
</reference>
<accession>A0ABQ7Q0R5</accession>
<feature type="domain" description="Peptidase S1" evidence="1">
    <location>
        <begin position="55"/>
        <end position="107"/>
    </location>
</feature>
<proteinExistence type="predicted"/>
<dbReference type="EMBL" id="JAHIBW010000023">
    <property type="protein sequence ID" value="KAG7298741.1"/>
    <property type="molecule type" value="Genomic_DNA"/>
</dbReference>
<dbReference type="InterPro" id="IPR001254">
    <property type="entry name" value="Trypsin_dom"/>
</dbReference>
<dbReference type="PROSITE" id="PS00134">
    <property type="entry name" value="TRYPSIN_HIS"/>
    <property type="match status" value="1"/>
</dbReference>